<keyword evidence="1" id="KW-1133">Transmembrane helix</keyword>
<feature type="transmembrane region" description="Helical" evidence="1">
    <location>
        <begin position="14"/>
        <end position="33"/>
    </location>
</feature>
<dbReference type="HOGENOM" id="CLU_2940411_0_0_6"/>
<name>W0DSU9_9GAMM</name>
<evidence type="ECO:0000313" key="2">
    <source>
        <dbReference type="EMBL" id="AHE99945.1"/>
    </source>
</evidence>
<dbReference type="AlphaFoldDB" id="W0DSU9"/>
<dbReference type="EMBL" id="CP007029">
    <property type="protein sequence ID" value="AHE99945.1"/>
    <property type="molecule type" value="Genomic_DNA"/>
</dbReference>
<protein>
    <submittedName>
        <fullName evidence="2">Uncharacterized protein</fullName>
    </submittedName>
</protein>
<sequence length="60" mass="7046">MRQRIGIQQPADHLLVLGMMLFSLMLEKLNALLAQSNRHFNRIFLEYELLRSGQEIGYDL</sequence>
<dbReference type="KEGG" id="tti:THITH_04695"/>
<evidence type="ECO:0000313" key="3">
    <source>
        <dbReference type="Proteomes" id="UP000005289"/>
    </source>
</evidence>
<reference evidence="2 3" key="1">
    <citation type="submission" date="2013-12" db="EMBL/GenBank/DDBJ databases">
        <authorList>
            <consortium name="DOE Joint Genome Institute"/>
            <person name="Muyzer G."/>
            <person name="Huntemann M."/>
            <person name="Han J."/>
            <person name="Chen A."/>
            <person name="Kyrpides N."/>
            <person name="Mavromatis K."/>
            <person name="Markowitz V."/>
            <person name="Palaniappan K."/>
            <person name="Ivanova N."/>
            <person name="Schaumberg A."/>
            <person name="Pati A."/>
            <person name="Liolios K."/>
            <person name="Nordberg H.P."/>
            <person name="Cantor M.N."/>
            <person name="Hua S.X."/>
            <person name="Woyke T."/>
        </authorList>
    </citation>
    <scope>NUCLEOTIDE SEQUENCE [LARGE SCALE GENOMIC DNA]</scope>
    <source>
        <strain evidence="2 3">ARh 1</strain>
    </source>
</reference>
<evidence type="ECO:0000256" key="1">
    <source>
        <dbReference type="SAM" id="Phobius"/>
    </source>
</evidence>
<accession>W0DSU9</accession>
<keyword evidence="3" id="KW-1185">Reference proteome</keyword>
<proteinExistence type="predicted"/>
<organism evidence="2 3">
    <name type="scientific">Thioalkalivibrio paradoxus ARh 1</name>
    <dbReference type="NCBI Taxonomy" id="713585"/>
    <lineage>
        <taxon>Bacteria</taxon>
        <taxon>Pseudomonadati</taxon>
        <taxon>Pseudomonadota</taxon>
        <taxon>Gammaproteobacteria</taxon>
        <taxon>Chromatiales</taxon>
        <taxon>Ectothiorhodospiraceae</taxon>
        <taxon>Thioalkalivibrio</taxon>
    </lineage>
</organism>
<gene>
    <name evidence="2" type="ORF">THITH_04695</name>
</gene>
<keyword evidence="1" id="KW-0812">Transmembrane</keyword>
<dbReference type="Proteomes" id="UP000005289">
    <property type="component" value="Chromosome"/>
</dbReference>
<keyword evidence="1" id="KW-0472">Membrane</keyword>